<accession>A0A918ZJ76</accession>
<dbReference type="Proteomes" id="UP000603227">
    <property type="component" value="Unassembled WGS sequence"/>
</dbReference>
<reference evidence="2" key="1">
    <citation type="journal article" date="2014" name="Int. J. Syst. Evol. Microbiol.">
        <title>Complete genome sequence of Corynebacterium casei LMG S-19264T (=DSM 44701T), isolated from a smear-ripened cheese.</title>
        <authorList>
            <consortium name="US DOE Joint Genome Institute (JGI-PGF)"/>
            <person name="Walter F."/>
            <person name="Albersmeier A."/>
            <person name="Kalinowski J."/>
            <person name="Ruckert C."/>
        </authorList>
    </citation>
    <scope>NUCLEOTIDE SEQUENCE</scope>
    <source>
        <strain evidence="2">CGMCC 4.7403</strain>
    </source>
</reference>
<proteinExistence type="predicted"/>
<evidence type="ECO:0000256" key="1">
    <source>
        <dbReference type="SAM" id="MobiDB-lite"/>
    </source>
</evidence>
<organism evidence="2 3">
    <name type="scientific">Streptomyces capitiformicae</name>
    <dbReference type="NCBI Taxonomy" id="2014920"/>
    <lineage>
        <taxon>Bacteria</taxon>
        <taxon>Bacillati</taxon>
        <taxon>Actinomycetota</taxon>
        <taxon>Actinomycetes</taxon>
        <taxon>Kitasatosporales</taxon>
        <taxon>Streptomycetaceae</taxon>
        <taxon>Streptomyces</taxon>
    </lineage>
</organism>
<comment type="caution">
    <text evidence="2">The sequence shown here is derived from an EMBL/GenBank/DDBJ whole genome shotgun (WGS) entry which is preliminary data.</text>
</comment>
<dbReference type="AlphaFoldDB" id="A0A918ZJ76"/>
<evidence type="ECO:0000313" key="3">
    <source>
        <dbReference type="Proteomes" id="UP000603227"/>
    </source>
</evidence>
<reference evidence="2" key="2">
    <citation type="submission" date="2020-09" db="EMBL/GenBank/DDBJ databases">
        <authorList>
            <person name="Sun Q."/>
            <person name="Zhou Y."/>
        </authorList>
    </citation>
    <scope>NUCLEOTIDE SEQUENCE</scope>
    <source>
        <strain evidence="2">CGMCC 4.7403</strain>
    </source>
</reference>
<gene>
    <name evidence="2" type="ORF">GCM10017771_78460</name>
</gene>
<name>A0A918ZJ76_9ACTN</name>
<protein>
    <submittedName>
        <fullName evidence="2">Uncharacterized protein</fullName>
    </submittedName>
</protein>
<feature type="compositionally biased region" description="Low complexity" evidence="1">
    <location>
        <begin position="10"/>
        <end position="20"/>
    </location>
</feature>
<feature type="region of interest" description="Disordered" evidence="1">
    <location>
        <begin position="1"/>
        <end position="37"/>
    </location>
</feature>
<sequence>MSRCQDPGNDSSASSRAAAARSRDRTSAGTSRSSKGYRLVCRRRMAGRSRARAALPAVAFHCTVHNTLQEPPEIRLELES</sequence>
<dbReference type="EMBL" id="BNAT01000042">
    <property type="protein sequence ID" value="GHE55817.1"/>
    <property type="molecule type" value="Genomic_DNA"/>
</dbReference>
<keyword evidence="3" id="KW-1185">Reference proteome</keyword>
<evidence type="ECO:0000313" key="2">
    <source>
        <dbReference type="EMBL" id="GHE55817.1"/>
    </source>
</evidence>